<evidence type="ECO:0000256" key="4">
    <source>
        <dbReference type="ARBA" id="ARBA00023251"/>
    </source>
</evidence>
<dbReference type="SUPFAM" id="SSF51161">
    <property type="entry name" value="Trimeric LpxA-like enzymes"/>
    <property type="match status" value="1"/>
</dbReference>
<keyword evidence="5" id="KW-0012">Acyltransferase</keyword>
<comment type="caution">
    <text evidence="6">The sequence shown here is derived from an EMBL/GenBank/DDBJ whole genome shotgun (WGS) entry which is preliminary data.</text>
</comment>
<gene>
    <name evidence="6" type="ORF">C7441_10629</name>
</gene>
<dbReference type="Pfam" id="PF00132">
    <property type="entry name" value="Hexapep"/>
    <property type="match status" value="1"/>
</dbReference>
<dbReference type="STRING" id="1192868.GCA_000304395_03166"/>
<organism evidence="6 7">
    <name type="scientific">Pseudaminobacter salicylatoxidans</name>
    <dbReference type="NCBI Taxonomy" id="93369"/>
    <lineage>
        <taxon>Bacteria</taxon>
        <taxon>Pseudomonadati</taxon>
        <taxon>Pseudomonadota</taxon>
        <taxon>Alphaproteobacteria</taxon>
        <taxon>Hyphomicrobiales</taxon>
        <taxon>Phyllobacteriaceae</taxon>
        <taxon>Pseudaminobacter</taxon>
    </lineage>
</organism>
<evidence type="ECO:0000313" key="6">
    <source>
        <dbReference type="EMBL" id="PWJ84116.1"/>
    </source>
</evidence>
<dbReference type="InterPro" id="IPR011004">
    <property type="entry name" value="Trimer_LpxA-like_sf"/>
</dbReference>
<reference evidence="6 7" key="1">
    <citation type="submission" date="2018-05" db="EMBL/GenBank/DDBJ databases">
        <title>Genomic Encyclopedia of Type Strains, Phase IV (KMG-IV): sequencing the most valuable type-strain genomes for metagenomic binning, comparative biology and taxonomic classification.</title>
        <authorList>
            <person name="Goeker M."/>
        </authorList>
    </citation>
    <scope>NUCLEOTIDE SEQUENCE [LARGE SCALE GENOMIC DNA]</scope>
    <source>
        <strain evidence="6 7">DSM 6986</strain>
    </source>
</reference>
<dbReference type="AlphaFoldDB" id="A0A316C536"/>
<evidence type="ECO:0000256" key="1">
    <source>
        <dbReference type="ARBA" id="ARBA00007274"/>
    </source>
</evidence>
<evidence type="ECO:0000313" key="7">
    <source>
        <dbReference type="Proteomes" id="UP000245396"/>
    </source>
</evidence>
<keyword evidence="2 6" id="KW-0808">Transferase</keyword>
<keyword evidence="4" id="KW-0046">Antibiotic resistance</keyword>
<keyword evidence="7" id="KW-1185">Reference proteome</keyword>
<accession>A0A316C536</accession>
<evidence type="ECO:0000256" key="2">
    <source>
        <dbReference type="ARBA" id="ARBA00022679"/>
    </source>
</evidence>
<dbReference type="CDD" id="cd03349">
    <property type="entry name" value="LbH_XAT"/>
    <property type="match status" value="1"/>
</dbReference>
<comment type="similarity">
    <text evidence="1">Belongs to the transferase hexapeptide repeat family.</text>
</comment>
<sequence>MHGPNPDTRHPMPLHPRVGFLKPLVQAENIEIGDFTYYDDPAGPENFVEKCVLYHYPFIGDRLRIGRFCAIAEGVKFIMNGANHAMSGFSTYPFNIFGHGWEKGFDSATWSKELRGDTVVGNDVWIGMEALIMPGVSIGHGVIIATRAVVTRDVPPYAIVAGNPAREVKLRFGPDTVERLLDVAWWDWPVDKVTRNLDAIRGADISRLEQAA</sequence>
<dbReference type="InterPro" id="IPR018357">
    <property type="entry name" value="Hexapep_transf_CS"/>
</dbReference>
<dbReference type="GO" id="GO:0016746">
    <property type="term" value="F:acyltransferase activity"/>
    <property type="evidence" value="ECO:0007669"/>
    <property type="project" value="UniProtKB-KW"/>
</dbReference>
<protein>
    <submittedName>
        <fullName evidence="6">Virginiamycin A acetyltransferase</fullName>
    </submittedName>
</protein>
<name>A0A316C536_PSESE</name>
<evidence type="ECO:0000256" key="3">
    <source>
        <dbReference type="ARBA" id="ARBA00022737"/>
    </source>
</evidence>
<dbReference type="GO" id="GO:0046677">
    <property type="term" value="P:response to antibiotic"/>
    <property type="evidence" value="ECO:0007669"/>
    <property type="project" value="UniProtKB-KW"/>
</dbReference>
<dbReference type="InterPro" id="IPR001451">
    <property type="entry name" value="Hexapep"/>
</dbReference>
<dbReference type="EMBL" id="QGGG01000006">
    <property type="protein sequence ID" value="PWJ84116.1"/>
    <property type="molecule type" value="Genomic_DNA"/>
</dbReference>
<dbReference type="FunFam" id="2.160.10.10:FF:000037">
    <property type="entry name" value="Streptogramin A acetyltransferase"/>
    <property type="match status" value="1"/>
</dbReference>
<dbReference type="Proteomes" id="UP000245396">
    <property type="component" value="Unassembled WGS sequence"/>
</dbReference>
<dbReference type="Gene3D" id="2.160.10.10">
    <property type="entry name" value="Hexapeptide repeat proteins"/>
    <property type="match status" value="1"/>
</dbReference>
<proteinExistence type="inferred from homology"/>
<dbReference type="RefSeq" id="WP_109612740.1">
    <property type="nucleotide sequence ID" value="NZ_QGGG01000006.1"/>
</dbReference>
<dbReference type="InterPro" id="IPR050179">
    <property type="entry name" value="Trans_hexapeptide_repeat"/>
</dbReference>
<dbReference type="PROSITE" id="PS00101">
    <property type="entry name" value="HEXAPEP_TRANSFERASES"/>
    <property type="match status" value="1"/>
</dbReference>
<dbReference type="OrthoDB" id="9815592at2"/>
<evidence type="ECO:0000256" key="5">
    <source>
        <dbReference type="ARBA" id="ARBA00023315"/>
    </source>
</evidence>
<dbReference type="PANTHER" id="PTHR43300:SF11">
    <property type="entry name" value="ACETYLTRANSFERASE RV3034C-RELATED"/>
    <property type="match status" value="1"/>
</dbReference>
<dbReference type="PANTHER" id="PTHR43300">
    <property type="entry name" value="ACETYLTRANSFERASE"/>
    <property type="match status" value="1"/>
</dbReference>
<keyword evidence="3" id="KW-0677">Repeat</keyword>